<reference evidence="2" key="1">
    <citation type="submission" date="2014-09" db="EMBL/GenBank/DDBJ databases">
        <authorList>
            <person name="Magalhaes I.L.F."/>
            <person name="Oliveira U."/>
            <person name="Santos F.R."/>
            <person name="Vidigal T.H.D.A."/>
            <person name="Brescovit A.D."/>
            <person name="Santos A.J."/>
        </authorList>
    </citation>
    <scope>NUCLEOTIDE SEQUENCE</scope>
    <source>
        <tissue evidence="2">Shoot tissue taken approximately 20 cm above the soil surface</tissue>
    </source>
</reference>
<name>A0A0A8XSU3_ARUDO</name>
<feature type="region of interest" description="Disordered" evidence="1">
    <location>
        <begin position="1"/>
        <end position="26"/>
    </location>
</feature>
<accession>A0A0A8XSU3</accession>
<evidence type="ECO:0000256" key="1">
    <source>
        <dbReference type="SAM" id="MobiDB-lite"/>
    </source>
</evidence>
<reference evidence="2" key="2">
    <citation type="journal article" date="2015" name="Data Brief">
        <title>Shoot transcriptome of the giant reed, Arundo donax.</title>
        <authorList>
            <person name="Barrero R.A."/>
            <person name="Guerrero F.D."/>
            <person name="Moolhuijzen P."/>
            <person name="Goolsby J.A."/>
            <person name="Tidwell J."/>
            <person name="Bellgard S.E."/>
            <person name="Bellgard M.I."/>
        </authorList>
    </citation>
    <scope>NUCLEOTIDE SEQUENCE</scope>
    <source>
        <tissue evidence="2">Shoot tissue taken approximately 20 cm above the soil surface</tissue>
    </source>
</reference>
<evidence type="ECO:0000313" key="2">
    <source>
        <dbReference type="EMBL" id="JAD15725.1"/>
    </source>
</evidence>
<organism evidence="2">
    <name type="scientific">Arundo donax</name>
    <name type="common">Giant reed</name>
    <name type="synonym">Donax arundinaceus</name>
    <dbReference type="NCBI Taxonomy" id="35708"/>
    <lineage>
        <taxon>Eukaryota</taxon>
        <taxon>Viridiplantae</taxon>
        <taxon>Streptophyta</taxon>
        <taxon>Embryophyta</taxon>
        <taxon>Tracheophyta</taxon>
        <taxon>Spermatophyta</taxon>
        <taxon>Magnoliopsida</taxon>
        <taxon>Liliopsida</taxon>
        <taxon>Poales</taxon>
        <taxon>Poaceae</taxon>
        <taxon>PACMAD clade</taxon>
        <taxon>Arundinoideae</taxon>
        <taxon>Arundineae</taxon>
        <taxon>Arundo</taxon>
    </lineage>
</organism>
<sequence>MFPFCARPHPSTPPHILHRSRSSSVSGLPYCRICPRDRHIATHCRQSCGHLANPSGPVRLSNANLVGGVEDHIKLLPAAYRLS</sequence>
<dbReference type="EMBL" id="GBRH01282170">
    <property type="protein sequence ID" value="JAD15725.1"/>
    <property type="molecule type" value="Transcribed_RNA"/>
</dbReference>
<proteinExistence type="predicted"/>
<protein>
    <submittedName>
        <fullName evidence="2">Uncharacterized protein</fullName>
    </submittedName>
</protein>
<dbReference type="AlphaFoldDB" id="A0A0A8XSU3"/>